<dbReference type="STRING" id="755732.Fluta_2888"/>
<dbReference type="AlphaFoldDB" id="F2IIE1"/>
<keyword evidence="3" id="KW-1185">Reference proteome</keyword>
<feature type="signal peptide" evidence="1">
    <location>
        <begin position="1"/>
        <end position="19"/>
    </location>
</feature>
<reference evidence="2 3" key="1">
    <citation type="journal article" date="2011" name="Stand. Genomic Sci.">
        <title>Complete genome sequence of the gliding freshwater bacterium Fluviicola taffensis type strain (RW262).</title>
        <authorList>
            <person name="Woyke T."/>
            <person name="Chertkov O."/>
            <person name="Lapidus A."/>
            <person name="Nolan M."/>
            <person name="Lucas S."/>
            <person name="Del Rio T.G."/>
            <person name="Tice H."/>
            <person name="Cheng J.F."/>
            <person name="Tapia R."/>
            <person name="Han C."/>
            <person name="Goodwin L."/>
            <person name="Pitluck S."/>
            <person name="Liolios K."/>
            <person name="Pagani I."/>
            <person name="Ivanova N."/>
            <person name="Huntemann M."/>
            <person name="Mavromatis K."/>
            <person name="Mikhailova N."/>
            <person name="Pati A."/>
            <person name="Chen A."/>
            <person name="Palaniappan K."/>
            <person name="Land M."/>
            <person name="Hauser L."/>
            <person name="Brambilla E.M."/>
            <person name="Rohde M."/>
            <person name="Mwirichia R."/>
            <person name="Sikorski J."/>
            <person name="Tindall B.J."/>
            <person name="Goker M."/>
            <person name="Bristow J."/>
            <person name="Eisen J.A."/>
            <person name="Markowitz V."/>
            <person name="Hugenholtz P."/>
            <person name="Klenk H.P."/>
            <person name="Kyrpides N.C."/>
        </authorList>
    </citation>
    <scope>NUCLEOTIDE SEQUENCE [LARGE SCALE GENOMIC DNA]</scope>
    <source>
        <strain evidence="3">DSM 16823 / RW262 / RW262</strain>
    </source>
</reference>
<evidence type="ECO:0000313" key="2">
    <source>
        <dbReference type="EMBL" id="AEA44867.1"/>
    </source>
</evidence>
<dbReference type="RefSeq" id="WP_013687636.1">
    <property type="nucleotide sequence ID" value="NC_015321.1"/>
</dbReference>
<gene>
    <name evidence="2" type="ordered locus">Fluta_2888</name>
</gene>
<name>F2IIE1_FLUTR</name>
<dbReference type="EMBL" id="CP002542">
    <property type="protein sequence ID" value="AEA44867.1"/>
    <property type="molecule type" value="Genomic_DNA"/>
</dbReference>
<evidence type="ECO:0000256" key="1">
    <source>
        <dbReference type="SAM" id="SignalP"/>
    </source>
</evidence>
<dbReference type="HOGENOM" id="CLU_962251_0_0_10"/>
<proteinExistence type="predicted"/>
<sequence length="294" mass="33749" precursor="true">MYKLTIHLLWIILVSSSYSFSQTNNEVGRPKKNKQAIGFYGNRFFIQLGGGIHHNSILKIISRNERHYRQYYYQYLGGSKNADQFNYSVYGNLGVQLNPNIALTVDFNYYFGNMFIDNYGYREVYNENTSSMEITLGRTARINYRTIRIMPKIELGLHGSNSPIGLVNVIGLGVELSTGVSKNYDAFINDEYNYLEQTTTGTYAPNTPFSFSRKPGINITALYGLEYRYPLTKSIALNFGGYLTLNIPVQAWLTDADIFGKIDMKTDSWKFSRQLSIYRFQNLASFRVGVMFML</sequence>
<organism evidence="2 3">
    <name type="scientific">Fluviicola taffensis (strain DSM 16823 / NCIMB 13979 / RW262)</name>
    <dbReference type="NCBI Taxonomy" id="755732"/>
    <lineage>
        <taxon>Bacteria</taxon>
        <taxon>Pseudomonadati</taxon>
        <taxon>Bacteroidota</taxon>
        <taxon>Flavobacteriia</taxon>
        <taxon>Flavobacteriales</taxon>
        <taxon>Crocinitomicaceae</taxon>
        <taxon>Fluviicola</taxon>
    </lineage>
</organism>
<dbReference type="Proteomes" id="UP000007463">
    <property type="component" value="Chromosome"/>
</dbReference>
<dbReference type="KEGG" id="fte:Fluta_2888"/>
<keyword evidence="1" id="KW-0732">Signal</keyword>
<accession>F2IIE1</accession>
<evidence type="ECO:0000313" key="3">
    <source>
        <dbReference type="Proteomes" id="UP000007463"/>
    </source>
</evidence>
<protein>
    <recommendedName>
        <fullName evidence="4">Outer membrane protein beta-barrel domain-containing protein</fullName>
    </recommendedName>
</protein>
<evidence type="ECO:0008006" key="4">
    <source>
        <dbReference type="Google" id="ProtNLM"/>
    </source>
</evidence>
<reference evidence="3" key="2">
    <citation type="submission" date="2011-02" db="EMBL/GenBank/DDBJ databases">
        <title>The complete genome of Fluviicola taffensis DSM 16823.</title>
        <authorList>
            <consortium name="US DOE Joint Genome Institute (JGI-PGF)"/>
            <person name="Lucas S."/>
            <person name="Copeland A."/>
            <person name="Lapidus A."/>
            <person name="Bruce D."/>
            <person name="Goodwin L."/>
            <person name="Pitluck S."/>
            <person name="Kyrpides N."/>
            <person name="Mavromatis K."/>
            <person name="Ivanova N."/>
            <person name="Mikhailova N."/>
            <person name="Pagani I."/>
            <person name="Chertkov O."/>
            <person name="Detter J.C."/>
            <person name="Han C."/>
            <person name="Tapia R."/>
            <person name="Land M."/>
            <person name="Hauser L."/>
            <person name="Markowitz V."/>
            <person name="Cheng J.-F."/>
            <person name="Hugenholtz P."/>
            <person name="Woyke T."/>
            <person name="Wu D."/>
            <person name="Tindall B."/>
            <person name="Pomrenke H.G."/>
            <person name="Brambilla E."/>
            <person name="Klenk H.-P."/>
            <person name="Eisen J.A."/>
        </authorList>
    </citation>
    <scope>NUCLEOTIDE SEQUENCE [LARGE SCALE GENOMIC DNA]</scope>
    <source>
        <strain evidence="3">DSM 16823 / RW262 / RW262</strain>
    </source>
</reference>
<feature type="chain" id="PRO_5003283522" description="Outer membrane protein beta-barrel domain-containing protein" evidence="1">
    <location>
        <begin position="20"/>
        <end position="294"/>
    </location>
</feature>